<proteinExistence type="predicted"/>
<dbReference type="GO" id="GO:0006355">
    <property type="term" value="P:regulation of DNA-templated transcription"/>
    <property type="evidence" value="ECO:0007669"/>
    <property type="project" value="UniProtKB-ARBA"/>
</dbReference>
<protein>
    <recommendedName>
        <fullName evidence="4">Helix-turn-helix domain-containing protein</fullName>
    </recommendedName>
</protein>
<dbReference type="EMBL" id="CP018076">
    <property type="protein sequence ID" value="APE43400.1"/>
    <property type="molecule type" value="Genomic_DNA"/>
</dbReference>
<dbReference type="Gene3D" id="1.10.10.10">
    <property type="entry name" value="Winged helix-like DNA-binding domain superfamily/Winged helix DNA-binding domain"/>
    <property type="match status" value="1"/>
</dbReference>
<sequence length="226" mass="24764">MSHKATNWAIEQRGLRPATKLVLWHLCDRHHPDNGCFPSQETLAHDCEMSRSSVNEHLKLLEDAGLIRRIQRSDRKNRRRISTLYLFAFDFPDGDARPDAEKPDPAPSNDSGEAGETDDPAGKPCPDSGHGAVSEKPRKPCPEIGKSHVQNLDTNPVREPLKNPRARADGDGLSKIAAFWVEQIKAARTAGSSSIAPAVADEIRRSGLLSEAQLKSAGIDIRKRAG</sequence>
<evidence type="ECO:0000256" key="1">
    <source>
        <dbReference type="SAM" id="MobiDB-lite"/>
    </source>
</evidence>
<dbReference type="InterPro" id="IPR036390">
    <property type="entry name" value="WH_DNA-bd_sf"/>
</dbReference>
<dbReference type="STRING" id="1917485.BOO69_08210"/>
<dbReference type="SUPFAM" id="SSF46785">
    <property type="entry name" value="Winged helix' DNA-binding domain"/>
    <property type="match status" value="1"/>
</dbReference>
<name>A0A1J0WGT8_9RHOB</name>
<dbReference type="RefSeq" id="WP_071971731.1">
    <property type="nucleotide sequence ID" value="NZ_CP018076.1"/>
</dbReference>
<accession>A0A1J0WGT8</accession>
<organism evidence="2 3">
    <name type="scientific">Sulfitobacter alexandrii</name>
    <dbReference type="NCBI Taxonomy" id="1917485"/>
    <lineage>
        <taxon>Bacteria</taxon>
        <taxon>Pseudomonadati</taxon>
        <taxon>Pseudomonadota</taxon>
        <taxon>Alphaproteobacteria</taxon>
        <taxon>Rhodobacterales</taxon>
        <taxon>Roseobacteraceae</taxon>
        <taxon>Sulfitobacter</taxon>
    </lineage>
</organism>
<dbReference type="OrthoDB" id="7864318at2"/>
<keyword evidence="3" id="KW-1185">Reference proteome</keyword>
<feature type="compositionally biased region" description="Basic and acidic residues" evidence="1">
    <location>
        <begin position="159"/>
        <end position="169"/>
    </location>
</feature>
<reference evidence="2 3" key="1">
    <citation type="submission" date="2016-11" db="EMBL/GenBank/DDBJ databases">
        <title>Complete genome sequence of Sulfitobacter sp. AM1-D1, a toxic bacteria associated with marine dinoflagellate Alexandrium minutum in East China Sea.</title>
        <authorList>
            <person name="Yang Q."/>
            <person name="Zhang X."/>
            <person name="Tian X."/>
        </authorList>
    </citation>
    <scope>NUCLEOTIDE SEQUENCE [LARGE SCALE GENOMIC DNA]</scope>
    <source>
        <strain evidence="2 3">AM1-D1</strain>
    </source>
</reference>
<feature type="region of interest" description="Disordered" evidence="1">
    <location>
        <begin position="94"/>
        <end position="169"/>
    </location>
</feature>
<dbReference type="AlphaFoldDB" id="A0A1J0WGT8"/>
<evidence type="ECO:0008006" key="4">
    <source>
        <dbReference type="Google" id="ProtNLM"/>
    </source>
</evidence>
<dbReference type="Proteomes" id="UP000181897">
    <property type="component" value="Chromosome"/>
</dbReference>
<evidence type="ECO:0000313" key="2">
    <source>
        <dbReference type="EMBL" id="APE43400.1"/>
    </source>
</evidence>
<dbReference type="InterPro" id="IPR036388">
    <property type="entry name" value="WH-like_DNA-bd_sf"/>
</dbReference>
<dbReference type="InterPro" id="IPR011991">
    <property type="entry name" value="ArsR-like_HTH"/>
</dbReference>
<evidence type="ECO:0000313" key="3">
    <source>
        <dbReference type="Proteomes" id="UP000181897"/>
    </source>
</evidence>
<dbReference type="CDD" id="cd00090">
    <property type="entry name" value="HTH_ARSR"/>
    <property type="match status" value="1"/>
</dbReference>
<feature type="compositionally biased region" description="Basic and acidic residues" evidence="1">
    <location>
        <begin position="94"/>
        <end position="104"/>
    </location>
</feature>
<dbReference type="KEGG" id="suam:BOO69_08210"/>
<gene>
    <name evidence="2" type="ORF">BOO69_08210</name>
</gene>
<dbReference type="Pfam" id="PF13730">
    <property type="entry name" value="HTH_36"/>
    <property type="match status" value="1"/>
</dbReference>